<keyword evidence="17" id="KW-1185">Reference proteome</keyword>
<comment type="similarity">
    <text evidence="3 13">Belongs to the D-alanine--D-alanine ligase family.</text>
</comment>
<dbReference type="EC" id="6.3.2.4" evidence="13"/>
<keyword evidence="4 13" id="KW-0436">Ligase</keyword>
<evidence type="ECO:0000256" key="5">
    <source>
        <dbReference type="ARBA" id="ARBA00022723"/>
    </source>
</evidence>
<evidence type="ECO:0000256" key="2">
    <source>
        <dbReference type="ARBA" id="ARBA00001946"/>
    </source>
</evidence>
<evidence type="ECO:0000256" key="3">
    <source>
        <dbReference type="ARBA" id="ARBA00010871"/>
    </source>
</evidence>
<evidence type="ECO:0000256" key="8">
    <source>
        <dbReference type="ARBA" id="ARBA00022842"/>
    </source>
</evidence>
<dbReference type="InterPro" id="IPR013815">
    <property type="entry name" value="ATP_grasp_subdomain_1"/>
</dbReference>
<evidence type="ECO:0000313" key="17">
    <source>
        <dbReference type="Proteomes" id="UP000517916"/>
    </source>
</evidence>
<protein>
    <recommendedName>
        <fullName evidence="13">D-alanine--D-alanine ligase</fullName>
        <ecNumber evidence="13">6.3.2.4</ecNumber>
    </recommendedName>
    <alternativeName>
        <fullName evidence="13">D-Ala-D-Ala ligase</fullName>
    </alternativeName>
    <alternativeName>
        <fullName evidence="13">D-alanylalanine synthetase</fullName>
    </alternativeName>
</protein>
<keyword evidence="11" id="KW-0464">Manganese</keyword>
<dbReference type="NCBIfam" id="NF002528">
    <property type="entry name" value="PRK01966.1-4"/>
    <property type="match status" value="1"/>
</dbReference>
<comment type="cofactor">
    <cofactor evidence="2">
        <name>Mg(2+)</name>
        <dbReference type="ChEBI" id="CHEBI:18420"/>
    </cofactor>
</comment>
<dbReference type="HAMAP" id="MF_00047">
    <property type="entry name" value="Dala_Dala_lig"/>
    <property type="match status" value="1"/>
</dbReference>
<dbReference type="PIRSF" id="PIRSF039102">
    <property type="entry name" value="Ddl/VanB"/>
    <property type="match status" value="1"/>
</dbReference>
<comment type="catalytic activity">
    <reaction evidence="13">
        <text>2 D-alanine + ATP = D-alanyl-D-alanine + ADP + phosphate + H(+)</text>
        <dbReference type="Rhea" id="RHEA:11224"/>
        <dbReference type="ChEBI" id="CHEBI:15378"/>
        <dbReference type="ChEBI" id="CHEBI:30616"/>
        <dbReference type="ChEBI" id="CHEBI:43474"/>
        <dbReference type="ChEBI" id="CHEBI:57416"/>
        <dbReference type="ChEBI" id="CHEBI:57822"/>
        <dbReference type="ChEBI" id="CHEBI:456216"/>
        <dbReference type="EC" id="6.3.2.4"/>
    </reaction>
</comment>
<reference evidence="16 17" key="1">
    <citation type="submission" date="2020-08" db="EMBL/GenBank/DDBJ databases">
        <title>Genomic Encyclopedia of Archaeal and Bacterial Type Strains, Phase II (KMG-II): from individual species to whole genera.</title>
        <authorList>
            <person name="Goeker M."/>
        </authorList>
    </citation>
    <scope>NUCLEOTIDE SEQUENCE [LARGE SCALE GENOMIC DNA]</scope>
    <source>
        <strain evidence="16 17">DSM 43850</strain>
    </source>
</reference>
<comment type="function">
    <text evidence="13">Cell wall formation.</text>
</comment>
<keyword evidence="6 14" id="KW-0547">Nucleotide-binding</keyword>
<dbReference type="Proteomes" id="UP000517916">
    <property type="component" value="Unassembled WGS sequence"/>
</dbReference>
<comment type="pathway">
    <text evidence="13">Cell wall biogenesis; peptidoglycan biosynthesis.</text>
</comment>
<accession>A0ABR6BGK6</accession>
<dbReference type="Gene3D" id="3.30.1490.20">
    <property type="entry name" value="ATP-grasp fold, A domain"/>
    <property type="match status" value="1"/>
</dbReference>
<evidence type="ECO:0000256" key="14">
    <source>
        <dbReference type="PROSITE-ProRule" id="PRU00409"/>
    </source>
</evidence>
<dbReference type="RefSeq" id="WP_182837594.1">
    <property type="nucleotide sequence ID" value="NZ_BAAABQ010000038.1"/>
</dbReference>
<dbReference type="InterPro" id="IPR011095">
    <property type="entry name" value="Dala_Dala_lig_C"/>
</dbReference>
<comment type="caution">
    <text evidence="16">The sequence shown here is derived from an EMBL/GenBank/DDBJ whole genome shotgun (WGS) entry which is preliminary data.</text>
</comment>
<dbReference type="Pfam" id="PF01820">
    <property type="entry name" value="Dala_Dala_lig_N"/>
    <property type="match status" value="1"/>
</dbReference>
<keyword evidence="7 14" id="KW-0067">ATP-binding</keyword>
<comment type="cofactor">
    <cofactor evidence="1">
        <name>Mn(2+)</name>
        <dbReference type="ChEBI" id="CHEBI:29035"/>
    </cofactor>
</comment>
<dbReference type="SUPFAM" id="SSF56059">
    <property type="entry name" value="Glutathione synthetase ATP-binding domain-like"/>
    <property type="match status" value="1"/>
</dbReference>
<comment type="subcellular location">
    <subcellularLocation>
        <location evidence="13">Cytoplasm</location>
    </subcellularLocation>
</comment>
<evidence type="ECO:0000256" key="12">
    <source>
        <dbReference type="ARBA" id="ARBA00023316"/>
    </source>
</evidence>
<dbReference type="InterPro" id="IPR016185">
    <property type="entry name" value="PreATP-grasp_dom_sf"/>
</dbReference>
<dbReference type="Pfam" id="PF07478">
    <property type="entry name" value="Dala_Dala_lig_C"/>
    <property type="match status" value="1"/>
</dbReference>
<keyword evidence="12 13" id="KW-0961">Cell wall biogenesis/degradation</keyword>
<feature type="domain" description="ATP-grasp" evidence="15">
    <location>
        <begin position="145"/>
        <end position="352"/>
    </location>
</feature>
<dbReference type="NCBIfam" id="TIGR01205">
    <property type="entry name" value="D_ala_D_alaTIGR"/>
    <property type="match status" value="1"/>
</dbReference>
<sequence>MTERRIRVAVVFGGRSSEHGVSCVSAGSVLAHLDPERFEAVPVGITREGTWVLGSGTAEQLAVTGRAMPEVTGGAELTLVGSGLVPLDRAAQGELIGKVDVVFPVLHGAYGEDGTIQGLLELADVPYAGPGVLASAVAMDKEYTKKLLAAEGLPVGDYAVLRRDRATLSQQEKDRLGLPVFVKPARAGSSTGISKVSDWADLDAAIAFAREIDPKVLVEAAIVGREVECGVLEFPDGRVEASLPAEIRMVSKTVDWYDFDSKYLDTDDACEFDIPAKLDDEVTERLREMAVRAFTALDCQGLARVDFFVTEQNELIINELNTMPGFTHVSMYPKMWGVTGIDYPSLISTLIDTAIARGTGLR</sequence>
<evidence type="ECO:0000256" key="4">
    <source>
        <dbReference type="ARBA" id="ARBA00022598"/>
    </source>
</evidence>
<dbReference type="PANTHER" id="PTHR23132:SF25">
    <property type="entry name" value="D-ALANINE--D-ALANINE LIGASE A"/>
    <property type="match status" value="1"/>
</dbReference>
<evidence type="ECO:0000256" key="11">
    <source>
        <dbReference type="ARBA" id="ARBA00023211"/>
    </source>
</evidence>
<keyword evidence="8" id="KW-0460">Magnesium</keyword>
<dbReference type="PROSITE" id="PS00843">
    <property type="entry name" value="DALA_DALA_LIGASE_1"/>
    <property type="match status" value="1"/>
</dbReference>
<keyword evidence="13" id="KW-0963">Cytoplasm</keyword>
<proteinExistence type="inferred from homology"/>
<dbReference type="PANTHER" id="PTHR23132">
    <property type="entry name" value="D-ALANINE--D-ALANINE LIGASE"/>
    <property type="match status" value="1"/>
</dbReference>
<organism evidence="16 17">
    <name type="scientific">Kutzneria viridogrisea</name>
    <dbReference type="NCBI Taxonomy" id="47990"/>
    <lineage>
        <taxon>Bacteria</taxon>
        <taxon>Bacillati</taxon>
        <taxon>Actinomycetota</taxon>
        <taxon>Actinomycetes</taxon>
        <taxon>Pseudonocardiales</taxon>
        <taxon>Pseudonocardiaceae</taxon>
        <taxon>Kutzneria</taxon>
    </lineage>
</organism>
<dbReference type="SUPFAM" id="SSF52440">
    <property type="entry name" value="PreATP-grasp domain"/>
    <property type="match status" value="1"/>
</dbReference>
<dbReference type="PROSITE" id="PS00844">
    <property type="entry name" value="DALA_DALA_LIGASE_2"/>
    <property type="match status" value="1"/>
</dbReference>
<dbReference type="InterPro" id="IPR005905">
    <property type="entry name" value="D_ala_D_ala"/>
</dbReference>
<dbReference type="EMBL" id="JACJID010000002">
    <property type="protein sequence ID" value="MBA8926018.1"/>
    <property type="molecule type" value="Genomic_DNA"/>
</dbReference>
<dbReference type="Gene3D" id="3.40.50.20">
    <property type="match status" value="1"/>
</dbReference>
<gene>
    <name evidence="13" type="primary">ddl</name>
    <name evidence="16" type="ORF">BC739_003217</name>
</gene>
<evidence type="ECO:0000256" key="7">
    <source>
        <dbReference type="ARBA" id="ARBA00022840"/>
    </source>
</evidence>
<keyword evidence="10 13" id="KW-0573">Peptidoglycan synthesis</keyword>
<evidence type="ECO:0000313" key="16">
    <source>
        <dbReference type="EMBL" id="MBA8926018.1"/>
    </source>
</evidence>
<evidence type="ECO:0000256" key="9">
    <source>
        <dbReference type="ARBA" id="ARBA00022960"/>
    </source>
</evidence>
<name>A0ABR6BGK6_9PSEU</name>
<keyword evidence="9 13" id="KW-0133">Cell shape</keyword>
<dbReference type="InterPro" id="IPR011761">
    <property type="entry name" value="ATP-grasp"/>
</dbReference>
<evidence type="ECO:0000256" key="13">
    <source>
        <dbReference type="HAMAP-Rule" id="MF_00047"/>
    </source>
</evidence>
<dbReference type="NCBIfam" id="NF002378">
    <property type="entry name" value="PRK01372.1"/>
    <property type="match status" value="1"/>
</dbReference>
<keyword evidence="5" id="KW-0479">Metal-binding</keyword>
<evidence type="ECO:0000256" key="6">
    <source>
        <dbReference type="ARBA" id="ARBA00022741"/>
    </source>
</evidence>
<dbReference type="InterPro" id="IPR011127">
    <property type="entry name" value="Dala_Dala_lig_N"/>
</dbReference>
<evidence type="ECO:0000256" key="1">
    <source>
        <dbReference type="ARBA" id="ARBA00001936"/>
    </source>
</evidence>
<evidence type="ECO:0000259" key="15">
    <source>
        <dbReference type="PROSITE" id="PS50975"/>
    </source>
</evidence>
<evidence type="ECO:0000256" key="10">
    <source>
        <dbReference type="ARBA" id="ARBA00022984"/>
    </source>
</evidence>
<dbReference type="Gene3D" id="3.30.470.20">
    <property type="entry name" value="ATP-grasp fold, B domain"/>
    <property type="match status" value="1"/>
</dbReference>
<dbReference type="InterPro" id="IPR000291">
    <property type="entry name" value="D-Ala_lig_Van_CS"/>
</dbReference>
<dbReference type="GO" id="GO:0008716">
    <property type="term" value="F:D-alanine-D-alanine ligase activity"/>
    <property type="evidence" value="ECO:0007669"/>
    <property type="project" value="UniProtKB-EC"/>
</dbReference>
<dbReference type="PROSITE" id="PS50975">
    <property type="entry name" value="ATP_GRASP"/>
    <property type="match status" value="1"/>
</dbReference>